<feature type="signal peptide" evidence="4">
    <location>
        <begin position="1"/>
        <end position="22"/>
    </location>
</feature>
<proteinExistence type="inferred from homology"/>
<dbReference type="Gene3D" id="3.40.190.170">
    <property type="entry name" value="Bacterial extracellular solute-binding protein, family 7"/>
    <property type="match status" value="1"/>
</dbReference>
<dbReference type="InterPro" id="IPR004682">
    <property type="entry name" value="TRAP_DctP"/>
</dbReference>
<evidence type="ECO:0000313" key="5">
    <source>
        <dbReference type="EMBL" id="MBP1917688.1"/>
    </source>
</evidence>
<keyword evidence="6" id="KW-1185">Reference proteome</keyword>
<evidence type="ECO:0000256" key="1">
    <source>
        <dbReference type="ARBA" id="ARBA00009023"/>
    </source>
</evidence>
<keyword evidence="3 4" id="KW-0732">Signal</keyword>
<evidence type="ECO:0000313" key="6">
    <source>
        <dbReference type="Proteomes" id="UP001519271"/>
    </source>
</evidence>
<reference evidence="5 6" key="1">
    <citation type="submission" date="2021-03" db="EMBL/GenBank/DDBJ databases">
        <title>Genomic Encyclopedia of Type Strains, Phase IV (KMG-IV): sequencing the most valuable type-strain genomes for metagenomic binning, comparative biology and taxonomic classification.</title>
        <authorList>
            <person name="Goeker M."/>
        </authorList>
    </citation>
    <scope>NUCLEOTIDE SEQUENCE [LARGE SCALE GENOMIC DNA]</scope>
    <source>
        <strain evidence="5 6">DSM 6139</strain>
    </source>
</reference>
<dbReference type="Pfam" id="PF03480">
    <property type="entry name" value="DctP"/>
    <property type="match status" value="1"/>
</dbReference>
<dbReference type="Proteomes" id="UP001519271">
    <property type="component" value="Unassembled WGS sequence"/>
</dbReference>
<keyword evidence="2" id="KW-0813">Transport</keyword>
<dbReference type="PANTHER" id="PTHR33376">
    <property type="match status" value="1"/>
</dbReference>
<dbReference type="InterPro" id="IPR038404">
    <property type="entry name" value="TRAP_DctP_sf"/>
</dbReference>
<dbReference type="InterPro" id="IPR018389">
    <property type="entry name" value="DctP_fam"/>
</dbReference>
<dbReference type="RefSeq" id="WP_209457933.1">
    <property type="nucleotide sequence ID" value="NZ_JAGGKC010000001.1"/>
</dbReference>
<dbReference type="EMBL" id="JAGGKC010000001">
    <property type="protein sequence ID" value="MBP1917688.1"/>
    <property type="molecule type" value="Genomic_DNA"/>
</dbReference>
<dbReference type="PIRSF" id="PIRSF006470">
    <property type="entry name" value="DctB"/>
    <property type="match status" value="1"/>
</dbReference>
<gene>
    <name evidence="5" type="ORF">J2Z34_000151</name>
</gene>
<protein>
    <submittedName>
        <fullName evidence="5">Tripartite ATP-independent transporter DctP family solute receptor</fullName>
    </submittedName>
</protein>
<keyword evidence="5" id="KW-0675">Receptor</keyword>
<sequence>MKNRKMTILIASALTFVGMLLSACGSDSKAPTTPTSAKMDLTEYALSLATPLSAEDEAIFKSLEEPSKNPDKVVWRHGNVTNNMTDSPAVRADRAFFIELKKILGDKVELQFFFGGSLGTSSDQILGGLQAKNFESQSYNVGAMAEYTNAFMPLDVMFLVPDLKTALEVVNGEPGDIMRQECIDDTGLNVLYTPAIGMRHITTKNKAITKVSDLKGLKIRVQNNPLHLLAFSKLGSAPTPIAYAELFTSLQQGVVDGQENPIANIYAQNYVEVQKNMTLTNHLYTAGAFIVNNEWLLEQTPEFQEAVKKATAVAAAYSGPELTKTENGMLDYIKSQGMMVTELVPAEYDEFVRISKETWTEASAKIGADYFNKVVTSIEKITKK</sequence>
<dbReference type="PROSITE" id="PS51257">
    <property type="entry name" value="PROKAR_LIPOPROTEIN"/>
    <property type="match status" value="1"/>
</dbReference>
<dbReference type="CDD" id="cd13603">
    <property type="entry name" value="PBP2_TRAP_Siap_TeaA_like"/>
    <property type="match status" value="1"/>
</dbReference>
<dbReference type="PANTHER" id="PTHR33376:SF7">
    <property type="entry name" value="C4-DICARBOXYLATE-BINDING PROTEIN DCTB"/>
    <property type="match status" value="1"/>
</dbReference>
<dbReference type="NCBIfam" id="NF037995">
    <property type="entry name" value="TRAP_S1"/>
    <property type="match status" value="1"/>
</dbReference>
<comment type="similarity">
    <text evidence="1">Belongs to the bacterial solute-binding protein 7 family.</text>
</comment>
<evidence type="ECO:0000256" key="2">
    <source>
        <dbReference type="ARBA" id="ARBA00022448"/>
    </source>
</evidence>
<accession>A0ABS4FZF4</accession>
<evidence type="ECO:0000256" key="3">
    <source>
        <dbReference type="ARBA" id="ARBA00022729"/>
    </source>
</evidence>
<name>A0ABS4FZF4_9CLOT</name>
<evidence type="ECO:0000256" key="4">
    <source>
        <dbReference type="SAM" id="SignalP"/>
    </source>
</evidence>
<comment type="caution">
    <text evidence="5">The sequence shown here is derived from an EMBL/GenBank/DDBJ whole genome shotgun (WGS) entry which is preliminary data.</text>
</comment>
<feature type="chain" id="PRO_5046464534" evidence="4">
    <location>
        <begin position="23"/>
        <end position="384"/>
    </location>
</feature>
<organism evidence="5 6">
    <name type="scientific">Youngiibacter multivorans</name>
    <dbReference type="NCBI Taxonomy" id="937251"/>
    <lineage>
        <taxon>Bacteria</taxon>
        <taxon>Bacillati</taxon>
        <taxon>Bacillota</taxon>
        <taxon>Clostridia</taxon>
        <taxon>Eubacteriales</taxon>
        <taxon>Clostridiaceae</taxon>
        <taxon>Youngiibacter</taxon>
    </lineage>
</organism>